<proteinExistence type="predicted"/>
<sequence>MLHRRRSWENEKPWSSSFEDVVLDAVPIGVPVEAASPGRMGARLTLVRHGP</sequence>
<dbReference type="AlphaFoldDB" id="A0AAU7QH89"/>
<gene>
    <name evidence="1" type="ORF">ABNK63_10485</name>
</gene>
<reference evidence="1" key="1">
    <citation type="submission" date="2024-06" db="EMBL/GenBank/DDBJ databases">
        <authorList>
            <person name="Sun Y."/>
        </authorList>
    </citation>
    <scope>NUCLEOTIDE SEQUENCE</scope>
    <source>
        <strain evidence="1">IGA1.0</strain>
    </source>
</reference>
<dbReference type="EMBL" id="CP157948">
    <property type="protein sequence ID" value="XBS88831.1"/>
    <property type="molecule type" value="Genomic_DNA"/>
</dbReference>
<organism evidence="1">
    <name type="scientific">Rhodanobacter sp. IGA1.0</name>
    <dbReference type="NCBI Taxonomy" id="3158582"/>
    <lineage>
        <taxon>Bacteria</taxon>
        <taxon>Pseudomonadati</taxon>
        <taxon>Pseudomonadota</taxon>
        <taxon>Gammaproteobacteria</taxon>
        <taxon>Lysobacterales</taxon>
        <taxon>Rhodanobacteraceae</taxon>
        <taxon>Rhodanobacter</taxon>
    </lineage>
</organism>
<protein>
    <submittedName>
        <fullName evidence="1">Uncharacterized protein</fullName>
    </submittedName>
</protein>
<name>A0AAU7QH89_9GAMM</name>
<evidence type="ECO:0000313" key="1">
    <source>
        <dbReference type="EMBL" id="XBS88831.1"/>
    </source>
</evidence>
<accession>A0AAU7QH89</accession>
<dbReference type="RefSeq" id="WP_350015574.1">
    <property type="nucleotide sequence ID" value="NZ_CP157948.1"/>
</dbReference>